<keyword evidence="1" id="KW-0620">Polyamine biosynthesis</keyword>
<dbReference type="PANTHER" id="PTHR43317">
    <property type="entry name" value="THERMOSPERMINE SYNTHASE ACAULIS5"/>
    <property type="match status" value="1"/>
</dbReference>
<proteinExistence type="predicted"/>
<sequence>MHVVSSAVLPEGGRLLLLRCGGDFSIQLDDEELMGSTDHISEEALATAVASRLPHLDGEVLIGGLGMGFTLGAALAAWGPEARVEVAELLPEVVEWAQGPLAHVFGDKLADPRACVTLGDVHDVIADATERYDAILLDVDNGPDGFIRDANDRLYCNWGIRSARKALRPGGMLAVWSAYPDGDFVTRLRDGGFAVEELSVPAYAGSQTDMHCIWLASKPAVGSA</sequence>
<evidence type="ECO:0000313" key="3">
    <source>
        <dbReference type="Proteomes" id="UP000520156"/>
    </source>
</evidence>
<comment type="caution">
    <text evidence="2">The sequence shown here is derived from an EMBL/GenBank/DDBJ whole genome shotgun (WGS) entry which is preliminary data.</text>
</comment>
<evidence type="ECO:0000256" key="1">
    <source>
        <dbReference type="ARBA" id="ARBA00023115"/>
    </source>
</evidence>
<dbReference type="InterPro" id="IPR029063">
    <property type="entry name" value="SAM-dependent_MTases_sf"/>
</dbReference>
<keyword evidence="3" id="KW-1185">Reference proteome</keyword>
<dbReference type="SUPFAM" id="SSF53335">
    <property type="entry name" value="S-adenosyl-L-methionine-dependent methyltransferases"/>
    <property type="match status" value="1"/>
</dbReference>
<dbReference type="Proteomes" id="UP000520156">
    <property type="component" value="Unassembled WGS sequence"/>
</dbReference>
<dbReference type="Gene3D" id="3.40.50.150">
    <property type="entry name" value="Vaccinia Virus protein VP39"/>
    <property type="match status" value="1"/>
</dbReference>
<gene>
    <name evidence="2" type="ORF">H7F49_08145</name>
</gene>
<name>A0A7X1F764_9SPHN</name>
<dbReference type="AlphaFoldDB" id="A0A7X1F764"/>
<dbReference type="EMBL" id="JACLAU010000009">
    <property type="protein sequence ID" value="MBC2651672.1"/>
    <property type="molecule type" value="Genomic_DNA"/>
</dbReference>
<evidence type="ECO:0000313" key="2">
    <source>
        <dbReference type="EMBL" id="MBC2651672.1"/>
    </source>
</evidence>
<organism evidence="2 3">
    <name type="scientific">Novosphingobium aerophilum</name>
    <dbReference type="NCBI Taxonomy" id="2839843"/>
    <lineage>
        <taxon>Bacteria</taxon>
        <taxon>Pseudomonadati</taxon>
        <taxon>Pseudomonadota</taxon>
        <taxon>Alphaproteobacteria</taxon>
        <taxon>Sphingomonadales</taxon>
        <taxon>Sphingomonadaceae</taxon>
        <taxon>Novosphingobium</taxon>
    </lineage>
</organism>
<protein>
    <submittedName>
        <fullName evidence="2">Spermidine synthase</fullName>
    </submittedName>
</protein>
<accession>A0A7X1F764</accession>
<dbReference type="GO" id="GO:0006596">
    <property type="term" value="P:polyamine biosynthetic process"/>
    <property type="evidence" value="ECO:0007669"/>
    <property type="project" value="UniProtKB-KW"/>
</dbReference>
<dbReference type="PANTHER" id="PTHR43317:SF3">
    <property type="entry name" value="BLR2883 PROTEIN"/>
    <property type="match status" value="1"/>
</dbReference>
<reference evidence="2 3" key="1">
    <citation type="submission" date="2020-08" db="EMBL/GenBank/DDBJ databases">
        <title>The genome sequence of Novosphingobium flavum 4Y4.</title>
        <authorList>
            <person name="Liu Y."/>
        </authorList>
    </citation>
    <scope>NUCLEOTIDE SEQUENCE [LARGE SCALE GENOMIC DNA]</scope>
    <source>
        <strain evidence="2 3">4Y4</strain>
    </source>
</reference>